<dbReference type="RefSeq" id="WP_184474988.1">
    <property type="nucleotide sequence ID" value="NZ_JACHOV010000005.1"/>
</dbReference>
<dbReference type="GO" id="GO:1990961">
    <property type="term" value="P:xenobiotic detoxification by transmembrane export across the plasma membrane"/>
    <property type="evidence" value="ECO:0007669"/>
    <property type="project" value="InterPro"/>
</dbReference>
<dbReference type="PANTHER" id="PTHR23502">
    <property type="entry name" value="MAJOR FACILITATOR SUPERFAMILY"/>
    <property type="match status" value="1"/>
</dbReference>
<keyword evidence="7 8" id="KW-0472">Membrane</keyword>
<dbReference type="EMBL" id="JACHOV010000005">
    <property type="protein sequence ID" value="MBB4641161.1"/>
    <property type="molecule type" value="Genomic_DNA"/>
</dbReference>
<evidence type="ECO:0000256" key="8">
    <source>
        <dbReference type="RuleBase" id="RU365088"/>
    </source>
</evidence>
<dbReference type="PANTHER" id="PTHR23502:SF132">
    <property type="entry name" value="POLYAMINE TRANSPORTER 2-RELATED"/>
    <property type="match status" value="1"/>
</dbReference>
<dbReference type="Gene3D" id="1.20.1720.10">
    <property type="entry name" value="Multidrug resistance protein D"/>
    <property type="match status" value="1"/>
</dbReference>
<protein>
    <recommendedName>
        <fullName evidence="8">Bcr/CflA family efflux transporter</fullName>
    </recommendedName>
</protein>
<sequence>MTINSGDNSSQPKSGAARSLFLGLAFGMLSALGPFAIDLYLPAMPTMARAMGVDSGAVQRSLSAFFLGLAIAQIPLGWLGDRFGRRKPLIGGLALFAAASLGCALARDIDQLVALRFLQGMGACAGTSSVRAMIRDKHSGHHAARLMAFTFLIIGISPVLAPLAGSYLLRATSWQGLFVILASAGVTAVLVVTLFLPETLPPARRVASQSILQASAYLLAKPTFVAWAFVAGMATTIPFAFVTAAPFLFSQGYGLTPHQYSLLLALNAIVSIVATQFAPYLMRRLGVLRLVTIVVIIATVATGIIALAATTTTHMPLALLQGYSMLIFAVS</sequence>
<comment type="similarity">
    <text evidence="2 8">Belongs to the major facilitator superfamily. Bcr/CmlA family.</text>
</comment>
<feature type="transmembrane region" description="Helical" evidence="8">
    <location>
        <begin position="146"/>
        <end position="168"/>
    </location>
</feature>
<evidence type="ECO:0000313" key="11">
    <source>
        <dbReference type="Proteomes" id="UP000575068"/>
    </source>
</evidence>
<dbReference type="CDD" id="cd17320">
    <property type="entry name" value="MFS_MdfA_MDR_like"/>
    <property type="match status" value="1"/>
</dbReference>
<keyword evidence="6 8" id="KW-1133">Transmembrane helix</keyword>
<dbReference type="InterPro" id="IPR020846">
    <property type="entry name" value="MFS_dom"/>
</dbReference>
<evidence type="ECO:0000256" key="6">
    <source>
        <dbReference type="ARBA" id="ARBA00022989"/>
    </source>
</evidence>
<evidence type="ECO:0000256" key="2">
    <source>
        <dbReference type="ARBA" id="ARBA00006236"/>
    </source>
</evidence>
<comment type="caution">
    <text evidence="10">The sequence shown here is derived from an EMBL/GenBank/DDBJ whole genome shotgun (WGS) entry which is preliminary data.</text>
</comment>
<keyword evidence="5 8" id="KW-0812">Transmembrane</keyword>
<feature type="domain" description="Major facilitator superfamily (MFS) profile" evidence="9">
    <location>
        <begin position="19"/>
        <end position="331"/>
    </location>
</feature>
<feature type="transmembrane region" description="Helical" evidence="8">
    <location>
        <begin position="174"/>
        <end position="196"/>
    </location>
</feature>
<evidence type="ECO:0000256" key="7">
    <source>
        <dbReference type="ARBA" id="ARBA00023136"/>
    </source>
</evidence>
<keyword evidence="4" id="KW-1003">Cell membrane</keyword>
<organism evidence="10 11">
    <name type="scientific">Rhizorhapis suberifaciens</name>
    <name type="common">corky root of lettuce</name>
    <dbReference type="NCBI Taxonomy" id="13656"/>
    <lineage>
        <taxon>Bacteria</taxon>
        <taxon>Pseudomonadati</taxon>
        <taxon>Pseudomonadota</taxon>
        <taxon>Alphaproteobacteria</taxon>
        <taxon>Sphingomonadales</taxon>
        <taxon>Sphingomonadaceae</taxon>
        <taxon>Rhizorhapis</taxon>
    </lineage>
</organism>
<accession>A0A840HTY4</accession>
<reference evidence="10 11" key="1">
    <citation type="submission" date="2020-08" db="EMBL/GenBank/DDBJ databases">
        <title>Genomic Encyclopedia of Type Strains, Phase IV (KMG-IV): sequencing the most valuable type-strain genomes for metagenomic binning, comparative biology and taxonomic classification.</title>
        <authorList>
            <person name="Goeker M."/>
        </authorList>
    </citation>
    <scope>NUCLEOTIDE SEQUENCE [LARGE SCALE GENOMIC DNA]</scope>
    <source>
        <strain evidence="10 11">DSM 7465</strain>
    </source>
</reference>
<keyword evidence="8" id="KW-0997">Cell inner membrane</keyword>
<keyword evidence="3 8" id="KW-0813">Transport</keyword>
<dbReference type="InterPro" id="IPR004812">
    <property type="entry name" value="Efflux_drug-R_Bcr/CmlA"/>
</dbReference>
<dbReference type="PROSITE" id="PS50850">
    <property type="entry name" value="MFS"/>
    <property type="match status" value="1"/>
</dbReference>
<evidence type="ECO:0000256" key="3">
    <source>
        <dbReference type="ARBA" id="ARBA00022448"/>
    </source>
</evidence>
<dbReference type="Pfam" id="PF07690">
    <property type="entry name" value="MFS_1"/>
    <property type="match status" value="1"/>
</dbReference>
<dbReference type="GO" id="GO:0042910">
    <property type="term" value="F:xenobiotic transmembrane transporter activity"/>
    <property type="evidence" value="ECO:0007669"/>
    <property type="project" value="InterPro"/>
</dbReference>
<feature type="transmembrane region" description="Helical" evidence="8">
    <location>
        <begin position="20"/>
        <end position="41"/>
    </location>
</feature>
<feature type="transmembrane region" description="Helical" evidence="8">
    <location>
        <begin position="224"/>
        <end position="248"/>
    </location>
</feature>
<feature type="transmembrane region" description="Helical" evidence="8">
    <location>
        <begin position="61"/>
        <end position="80"/>
    </location>
</feature>
<name>A0A840HTY4_9SPHN</name>
<dbReference type="InterPro" id="IPR011701">
    <property type="entry name" value="MFS"/>
</dbReference>
<feature type="transmembrane region" description="Helical" evidence="8">
    <location>
        <begin position="260"/>
        <end position="280"/>
    </location>
</feature>
<dbReference type="InterPro" id="IPR036259">
    <property type="entry name" value="MFS_trans_sf"/>
</dbReference>
<dbReference type="AlphaFoldDB" id="A0A840HTY4"/>
<comment type="caution">
    <text evidence="8">Lacks conserved residue(s) required for the propagation of feature annotation.</text>
</comment>
<dbReference type="SUPFAM" id="SSF103473">
    <property type="entry name" value="MFS general substrate transporter"/>
    <property type="match status" value="1"/>
</dbReference>
<dbReference type="GO" id="GO:0005886">
    <property type="term" value="C:plasma membrane"/>
    <property type="evidence" value="ECO:0007669"/>
    <property type="project" value="UniProtKB-SubCell"/>
</dbReference>
<evidence type="ECO:0000313" key="10">
    <source>
        <dbReference type="EMBL" id="MBB4641161.1"/>
    </source>
</evidence>
<proteinExistence type="inferred from homology"/>
<keyword evidence="11" id="KW-1185">Reference proteome</keyword>
<comment type="subcellular location">
    <subcellularLocation>
        <location evidence="8">Cell inner membrane</location>
        <topology evidence="8">Multi-pass membrane protein</topology>
    </subcellularLocation>
    <subcellularLocation>
        <location evidence="1">Cell membrane</location>
        <topology evidence="1">Multi-pass membrane protein</topology>
    </subcellularLocation>
</comment>
<gene>
    <name evidence="10" type="ORF">HNQ99_001466</name>
</gene>
<evidence type="ECO:0000256" key="4">
    <source>
        <dbReference type="ARBA" id="ARBA00022475"/>
    </source>
</evidence>
<evidence type="ECO:0000256" key="5">
    <source>
        <dbReference type="ARBA" id="ARBA00022692"/>
    </source>
</evidence>
<feature type="transmembrane region" description="Helical" evidence="8">
    <location>
        <begin position="287"/>
        <end position="308"/>
    </location>
</feature>
<evidence type="ECO:0000256" key="1">
    <source>
        <dbReference type="ARBA" id="ARBA00004651"/>
    </source>
</evidence>
<dbReference type="NCBIfam" id="TIGR00710">
    <property type="entry name" value="efflux_Bcr_CflA"/>
    <property type="match status" value="1"/>
</dbReference>
<evidence type="ECO:0000259" key="9">
    <source>
        <dbReference type="PROSITE" id="PS50850"/>
    </source>
</evidence>
<dbReference type="Proteomes" id="UP000575068">
    <property type="component" value="Unassembled WGS sequence"/>
</dbReference>